<dbReference type="AlphaFoldDB" id="A0A5U4VPK8"/>
<gene>
    <name evidence="1" type="ORF">A0O94_16140</name>
</gene>
<sequence>MRRHIIFKTQHHHEDYIMAEHRGGS</sequence>
<proteinExistence type="predicted"/>
<reference evidence="1" key="1">
    <citation type="submission" date="2018-07" db="EMBL/GenBank/DDBJ databases">
        <authorList>
            <consortium name="GenomeTrakr network: Whole genome sequencing for foodborne pathogen traceback"/>
        </authorList>
    </citation>
    <scope>NUCLEOTIDE SEQUENCE</scope>
    <source>
        <strain evidence="1">CFSAN047619</strain>
    </source>
</reference>
<accession>A0A5U4VPK8</accession>
<feature type="non-terminal residue" evidence="1">
    <location>
        <position position="25"/>
    </location>
</feature>
<organism evidence="1">
    <name type="scientific">Salmonella enterica</name>
    <name type="common">Salmonella choleraesuis</name>
    <dbReference type="NCBI Taxonomy" id="28901"/>
    <lineage>
        <taxon>Bacteria</taxon>
        <taxon>Pseudomonadati</taxon>
        <taxon>Pseudomonadota</taxon>
        <taxon>Gammaproteobacteria</taxon>
        <taxon>Enterobacterales</taxon>
        <taxon>Enterobacteriaceae</taxon>
        <taxon>Salmonella</taxon>
    </lineage>
</organism>
<name>A0A5U4VPK8_SALER</name>
<dbReference type="EMBL" id="AAGOFW010000090">
    <property type="protein sequence ID" value="EBQ2065481.1"/>
    <property type="molecule type" value="Genomic_DNA"/>
</dbReference>
<comment type="caution">
    <text evidence="1">The sequence shown here is derived from an EMBL/GenBank/DDBJ whole genome shotgun (WGS) entry which is preliminary data.</text>
</comment>
<evidence type="ECO:0000313" key="1">
    <source>
        <dbReference type="EMBL" id="EBQ2065481.1"/>
    </source>
</evidence>
<protein>
    <submittedName>
        <fullName evidence="1">Stress-induced acidophilic repeat motif-containing protein</fullName>
    </submittedName>
</protein>